<proteinExistence type="predicted"/>
<sequence>MRTTSETIRRAPRRGGTLLGLAGPAAPRAGGGDVAVPRTT</sequence>
<evidence type="ECO:0000313" key="2">
    <source>
        <dbReference type="EMBL" id="SBO98050.1"/>
    </source>
</evidence>
<gene>
    <name evidence="2" type="ORF">BN4615_P7566</name>
</gene>
<organism evidence="2">
    <name type="scientific">Nonomuraea gerenzanensis</name>
    <dbReference type="NCBI Taxonomy" id="93944"/>
    <lineage>
        <taxon>Bacteria</taxon>
        <taxon>Bacillati</taxon>
        <taxon>Actinomycetota</taxon>
        <taxon>Actinomycetes</taxon>
        <taxon>Streptosporangiales</taxon>
        <taxon>Streptosporangiaceae</taxon>
        <taxon>Nonomuraea</taxon>
    </lineage>
</organism>
<evidence type="ECO:0000256" key="1">
    <source>
        <dbReference type="SAM" id="MobiDB-lite"/>
    </source>
</evidence>
<feature type="compositionally biased region" description="Low complexity" evidence="1">
    <location>
        <begin position="14"/>
        <end position="28"/>
    </location>
</feature>
<accession>A0A1M4EGV1</accession>
<protein>
    <submittedName>
        <fullName evidence="2">Uncharacterized protein</fullName>
    </submittedName>
</protein>
<dbReference type="EMBL" id="LT559118">
    <property type="protein sequence ID" value="SBO98050.1"/>
    <property type="molecule type" value="Genomic_DNA"/>
</dbReference>
<name>A0A1M4EGV1_9ACTN</name>
<dbReference type="AlphaFoldDB" id="A0A1M4EGV1"/>
<feature type="region of interest" description="Disordered" evidence="1">
    <location>
        <begin position="1"/>
        <end position="40"/>
    </location>
</feature>
<reference evidence="2" key="1">
    <citation type="submission" date="2016-04" db="EMBL/GenBank/DDBJ databases">
        <authorList>
            <person name="Evans L.H."/>
            <person name="Alamgir A."/>
            <person name="Owens N."/>
            <person name="Weber N.D."/>
            <person name="Virtaneva K."/>
            <person name="Barbian K."/>
            <person name="Babar A."/>
            <person name="Rosenke K."/>
        </authorList>
    </citation>
    <scope>NUCLEOTIDE SEQUENCE</scope>
    <source>
        <strain evidence="2">Nono1</strain>
    </source>
</reference>
<dbReference type="RefSeq" id="WP_263657361.1">
    <property type="nucleotide sequence ID" value="NZ_CP084058.1"/>
</dbReference>